<accession>A0A1H8HJ03</accession>
<gene>
    <name evidence="3" type="ORF">SAMN04487942_0216</name>
</gene>
<dbReference type="Proteomes" id="UP000198657">
    <property type="component" value="Unassembled WGS sequence"/>
</dbReference>
<dbReference type="OrthoDB" id="111691at2"/>
<feature type="transmembrane region" description="Helical" evidence="1">
    <location>
        <begin position="196"/>
        <end position="216"/>
    </location>
</feature>
<keyword evidence="1" id="KW-0472">Membrane</keyword>
<feature type="domain" description="PepSY" evidence="2">
    <location>
        <begin position="60"/>
        <end position="116"/>
    </location>
</feature>
<evidence type="ECO:0000256" key="1">
    <source>
        <dbReference type="SAM" id="Phobius"/>
    </source>
</evidence>
<dbReference type="PANTHER" id="PTHR34219:SF3">
    <property type="entry name" value="BLL7967 PROTEIN"/>
    <property type="match status" value="1"/>
</dbReference>
<organism evidence="3 4">
    <name type="scientific">Flavobacterium sinopsychrotolerans</name>
    <dbReference type="NCBI Taxonomy" id="604089"/>
    <lineage>
        <taxon>Bacteria</taxon>
        <taxon>Pseudomonadati</taxon>
        <taxon>Bacteroidota</taxon>
        <taxon>Flavobacteriia</taxon>
        <taxon>Flavobacteriales</taxon>
        <taxon>Flavobacteriaceae</taxon>
        <taxon>Flavobacterium</taxon>
    </lineage>
</organism>
<dbReference type="EMBL" id="FODN01000001">
    <property type="protein sequence ID" value="SEN56163.1"/>
    <property type="molecule type" value="Genomic_DNA"/>
</dbReference>
<proteinExistence type="predicted"/>
<dbReference type="InterPro" id="IPR025711">
    <property type="entry name" value="PepSY"/>
</dbReference>
<feature type="transmembrane region" description="Helical" evidence="1">
    <location>
        <begin position="347"/>
        <end position="368"/>
    </location>
</feature>
<dbReference type="PANTHER" id="PTHR34219">
    <property type="entry name" value="IRON-REGULATED INNER MEMBRANE PROTEIN-RELATED"/>
    <property type="match status" value="1"/>
</dbReference>
<keyword evidence="4" id="KW-1185">Reference proteome</keyword>
<keyword evidence="1" id="KW-1133">Transmembrane helix</keyword>
<reference evidence="4" key="1">
    <citation type="submission" date="2016-10" db="EMBL/GenBank/DDBJ databases">
        <authorList>
            <person name="Varghese N."/>
            <person name="Submissions S."/>
        </authorList>
    </citation>
    <scope>NUCLEOTIDE SEQUENCE [LARGE SCALE GENOMIC DNA]</scope>
    <source>
        <strain evidence="4">CGMCC 1.8704</strain>
    </source>
</reference>
<dbReference type="STRING" id="604089.SAMN04487942_0216"/>
<dbReference type="Pfam" id="PF03413">
    <property type="entry name" value="PepSY"/>
    <property type="match status" value="1"/>
</dbReference>
<evidence type="ECO:0000259" key="2">
    <source>
        <dbReference type="Pfam" id="PF03413"/>
    </source>
</evidence>
<dbReference type="InterPro" id="IPR005625">
    <property type="entry name" value="PepSY-ass_TM"/>
</dbReference>
<sequence>MKNNNFKKLIGKIHLWLGLSSGIIVFIIAITGCLYAFQEEIQNITEEYRFVKEQNMNFLPPSKLVGIAKKELPNKLLHAIKYNEKNNAVEAEFYQYEPSYYYTVFINPYTGKVLKTVNHEEGFFAFILDGHFNLWLSHEIGQVVVSVATLIFLVLLVSGLILWYPKNKNAAKQRFSFKWKKGTKWKRKNYDLHNITGFYMLIIGIIFAITGLVWGFEWFAYSYYKVSGGEKSLIYEEPLSKKNQKTATTIVKPLDAIWFQMQKEYPLAESIEIHPPETNLSPIAANANMDEGTYWKIDYRYFDQYSLKEITVSHLWGRKTADKVADNLMKMNYDIHTGAILGLPGKIFAFLCSLLIASLPISGCYIWWGRNRKKKNTAAVLN</sequence>
<dbReference type="Pfam" id="PF03929">
    <property type="entry name" value="PepSY_TM"/>
    <property type="match status" value="1"/>
</dbReference>
<name>A0A1H8HJ03_9FLAO</name>
<dbReference type="RefSeq" id="WP_091164375.1">
    <property type="nucleotide sequence ID" value="NZ_CBCSFM010000013.1"/>
</dbReference>
<dbReference type="PROSITE" id="PS51257">
    <property type="entry name" value="PROKAR_LIPOPROTEIN"/>
    <property type="match status" value="1"/>
</dbReference>
<feature type="transmembrane region" description="Helical" evidence="1">
    <location>
        <begin position="140"/>
        <end position="164"/>
    </location>
</feature>
<protein>
    <submittedName>
        <fullName evidence="3">Uncharacterized iron-regulated membrane protein</fullName>
    </submittedName>
</protein>
<feature type="transmembrane region" description="Helical" evidence="1">
    <location>
        <begin position="15"/>
        <end position="37"/>
    </location>
</feature>
<dbReference type="AlphaFoldDB" id="A0A1H8HJ03"/>
<evidence type="ECO:0000313" key="3">
    <source>
        <dbReference type="EMBL" id="SEN56163.1"/>
    </source>
</evidence>
<evidence type="ECO:0000313" key="4">
    <source>
        <dbReference type="Proteomes" id="UP000198657"/>
    </source>
</evidence>
<keyword evidence="1" id="KW-0812">Transmembrane</keyword>